<protein>
    <submittedName>
        <fullName evidence="2">DUF4365 domain-containing protein</fullName>
    </submittedName>
</protein>
<keyword evidence="3" id="KW-1185">Reference proteome</keyword>
<dbReference type="AlphaFoldDB" id="A0A7L5BHQ0"/>
<gene>
    <name evidence="2" type="ORF">G3A56_10125</name>
</gene>
<dbReference type="EMBL" id="CP048632">
    <property type="protein sequence ID" value="QIB38306.1"/>
    <property type="molecule type" value="Genomic_DNA"/>
</dbReference>
<name>A0A7L5BHQ0_9HYPH</name>
<reference evidence="2 3" key="1">
    <citation type="submission" date="2020-02" db="EMBL/GenBank/DDBJ databases">
        <title>Plant-Promoting Endophytic Bacterium Rhizobium oryzihabitans sp. nov., Isolated from the Root of Rice.</title>
        <authorList>
            <person name="zhao J."/>
            <person name="Zhang G."/>
        </authorList>
    </citation>
    <scope>NUCLEOTIDE SEQUENCE [LARGE SCALE GENOMIC DNA]</scope>
    <source>
        <strain evidence="2 3">M15</strain>
    </source>
</reference>
<dbReference type="RefSeq" id="WP_164056356.1">
    <property type="nucleotide sequence ID" value="NZ_CP048632.1"/>
</dbReference>
<evidence type="ECO:0000313" key="3">
    <source>
        <dbReference type="Proteomes" id="UP000464865"/>
    </source>
</evidence>
<proteinExistence type="predicted"/>
<dbReference type="Pfam" id="PF14280">
    <property type="entry name" value="DUF4365"/>
    <property type="match status" value="1"/>
</dbReference>
<sequence length="439" mass="49757">MSKTITSNQLLGEIGEAAVRLRFLNMGFQFDGRSRLEAGLDGIAEVMDNGKPLARMIAVQVKARESSRYTSEDDNGFSYLLRADDLAYWRGSNLPVILVLYRKSDESYFWKEVGTDIEREGRKLQFDKSRDVLDQNAVDRLAALTVPKAGFGYYVPPLGGGEEALVNILPVTLPAEIFVASTSHTAKKAVSILLDSDEPARFDWTIKGGTFWSFSDPRATVCKHIVDFDQVEAIDTSEIAFHEDLDELNNFAFLLRKTLDHQVRTDLAWSKERKLYYFRAAAVNTPRSFTYEASKKKASTEVVNVAVNKADKTRIEFVRHHAFVPRFERLYDQWYLVINPTYFFTTNGFIPHSYPAALLAGKKRLDNSASLRGQVVMWYRFLSRSDREEGGLFSEASSEPRLKLGEPPTVELATRVPEDVWGSQKKAAETEEIQERLFG</sequence>
<accession>A0A7L5BHQ0</accession>
<organism evidence="2 3">
    <name type="scientific">Rhizobium oryzihabitans</name>
    <dbReference type="NCBI Taxonomy" id="2267833"/>
    <lineage>
        <taxon>Bacteria</taxon>
        <taxon>Pseudomonadati</taxon>
        <taxon>Pseudomonadota</taxon>
        <taxon>Alphaproteobacteria</taxon>
        <taxon>Hyphomicrobiales</taxon>
        <taxon>Rhizobiaceae</taxon>
        <taxon>Rhizobium/Agrobacterium group</taxon>
        <taxon>Rhizobium</taxon>
    </lineage>
</organism>
<dbReference type="InterPro" id="IPR025375">
    <property type="entry name" value="DUF4365"/>
</dbReference>
<evidence type="ECO:0000313" key="2">
    <source>
        <dbReference type="EMBL" id="QIB38306.1"/>
    </source>
</evidence>
<evidence type="ECO:0000259" key="1">
    <source>
        <dbReference type="Pfam" id="PF14280"/>
    </source>
</evidence>
<dbReference type="Proteomes" id="UP000464865">
    <property type="component" value="Chromosome M15-11"/>
</dbReference>
<dbReference type="KEGG" id="roy:G3A56_10125"/>
<feature type="domain" description="DUF4365" evidence="1">
    <location>
        <begin position="13"/>
        <end position="143"/>
    </location>
</feature>